<dbReference type="EMBL" id="JADQBC010000024">
    <property type="protein sequence ID" value="MBR8827258.1"/>
    <property type="molecule type" value="Genomic_DNA"/>
</dbReference>
<name>A0A941GX72_9CHRO</name>
<evidence type="ECO:0000313" key="7">
    <source>
        <dbReference type="EMBL" id="MBR8827258.1"/>
    </source>
</evidence>
<accession>A0A941GX72</accession>
<comment type="subcellular location">
    <subcellularLocation>
        <location evidence="1">Secreted</location>
    </subcellularLocation>
</comment>
<dbReference type="InterPro" id="IPR011024">
    <property type="entry name" value="G_crystallin-like"/>
</dbReference>
<proteinExistence type="inferred from homology"/>
<evidence type="ECO:0000259" key="6">
    <source>
        <dbReference type="PROSITE" id="PS50915"/>
    </source>
</evidence>
<dbReference type="InterPro" id="IPR018511">
    <property type="entry name" value="Hemolysin-typ_Ca-bd_CS"/>
</dbReference>
<feature type="region of interest" description="Disordered" evidence="5">
    <location>
        <begin position="739"/>
        <end position="758"/>
    </location>
</feature>
<dbReference type="InterPro" id="IPR001064">
    <property type="entry name" value="Beta/gamma_crystallin"/>
</dbReference>
<evidence type="ECO:0000256" key="4">
    <source>
        <dbReference type="ARBA" id="ARBA00022737"/>
    </source>
</evidence>
<gene>
    <name evidence="7" type="ORF">DSM107014_05030</name>
</gene>
<evidence type="ECO:0000313" key="8">
    <source>
        <dbReference type="Proteomes" id="UP000767446"/>
    </source>
</evidence>
<evidence type="ECO:0000256" key="5">
    <source>
        <dbReference type="SAM" id="MobiDB-lite"/>
    </source>
</evidence>
<dbReference type="InterPro" id="IPR001343">
    <property type="entry name" value="Hemolysn_Ca-bd"/>
</dbReference>
<evidence type="ECO:0000256" key="3">
    <source>
        <dbReference type="ARBA" id="ARBA00022525"/>
    </source>
</evidence>
<dbReference type="SUPFAM" id="SSF49695">
    <property type="entry name" value="gamma-Crystallin-like"/>
    <property type="match status" value="1"/>
</dbReference>
<evidence type="ECO:0000256" key="2">
    <source>
        <dbReference type="ARBA" id="ARBA00009646"/>
    </source>
</evidence>
<dbReference type="Pfam" id="PF00030">
    <property type="entry name" value="Crystall"/>
    <property type="match status" value="1"/>
</dbReference>
<evidence type="ECO:0000256" key="1">
    <source>
        <dbReference type="ARBA" id="ARBA00004613"/>
    </source>
</evidence>
<dbReference type="PANTHER" id="PTHR38340">
    <property type="entry name" value="S-LAYER PROTEIN"/>
    <property type="match status" value="1"/>
</dbReference>
<dbReference type="Gene3D" id="2.60.20.10">
    <property type="entry name" value="Crystallins"/>
    <property type="match status" value="1"/>
</dbReference>
<keyword evidence="4" id="KW-0677">Repeat</keyword>
<dbReference type="Gene3D" id="2.150.10.10">
    <property type="entry name" value="Serralysin-like metalloprotease, C-terminal"/>
    <property type="match status" value="4"/>
</dbReference>
<dbReference type="SMART" id="SM00247">
    <property type="entry name" value="XTALbg"/>
    <property type="match status" value="1"/>
</dbReference>
<dbReference type="GO" id="GO:0005509">
    <property type="term" value="F:calcium ion binding"/>
    <property type="evidence" value="ECO:0007669"/>
    <property type="project" value="InterPro"/>
</dbReference>
<comment type="caution">
    <text evidence="7">The sequence shown here is derived from an EMBL/GenBank/DDBJ whole genome shotgun (WGS) entry which is preliminary data.</text>
</comment>
<dbReference type="SUPFAM" id="SSF51120">
    <property type="entry name" value="beta-Roll"/>
    <property type="match status" value="3"/>
</dbReference>
<dbReference type="PROSITE" id="PS50915">
    <property type="entry name" value="CRYSTALLIN_BETA_GAMMA"/>
    <property type="match status" value="1"/>
</dbReference>
<reference evidence="7" key="1">
    <citation type="submission" date="2021-02" db="EMBL/GenBank/DDBJ databases">
        <title>Metagenome analyses of Stigonema ocellatum DSM 106950, Chlorogloea purpurea SAG 13.99 and Gomphosphaeria aponina DSM 107014.</title>
        <authorList>
            <person name="Marter P."/>
            <person name="Huang S."/>
        </authorList>
    </citation>
    <scope>NUCLEOTIDE SEQUENCE</scope>
    <source>
        <strain evidence="7">JP213</strain>
    </source>
</reference>
<dbReference type="PANTHER" id="PTHR38340:SF1">
    <property type="entry name" value="S-LAYER PROTEIN"/>
    <property type="match status" value="1"/>
</dbReference>
<dbReference type="InterPro" id="IPR050557">
    <property type="entry name" value="RTX_toxin/Mannuronan_C5-epim"/>
</dbReference>
<comment type="similarity">
    <text evidence="2">Belongs to the beta/gamma-crystallin family.</text>
</comment>
<dbReference type="InterPro" id="IPR011049">
    <property type="entry name" value="Serralysin-like_metalloprot_C"/>
</dbReference>
<keyword evidence="3" id="KW-0964">Secreted</keyword>
<dbReference type="PROSITE" id="PS00330">
    <property type="entry name" value="HEMOLYSIN_CALCIUM"/>
    <property type="match status" value="1"/>
</dbReference>
<feature type="domain" description="Beta/gamma crystallin 'Greek key'" evidence="6">
    <location>
        <begin position="46"/>
        <end position="88"/>
    </location>
</feature>
<dbReference type="PRINTS" id="PR00313">
    <property type="entry name" value="CABNDNGRPT"/>
</dbReference>
<protein>
    <recommendedName>
        <fullName evidence="6">Beta/gamma crystallin 'Greek key' domain-containing protein</fullName>
    </recommendedName>
</protein>
<organism evidence="7 8">
    <name type="scientific">Gomphosphaeria aponina SAG 52.96 = DSM 107014</name>
    <dbReference type="NCBI Taxonomy" id="1521640"/>
    <lineage>
        <taxon>Bacteria</taxon>
        <taxon>Bacillati</taxon>
        <taxon>Cyanobacteriota</taxon>
        <taxon>Cyanophyceae</taxon>
        <taxon>Oscillatoriophycideae</taxon>
        <taxon>Chroococcales</taxon>
        <taxon>Gomphosphaeriaceae</taxon>
        <taxon>Gomphosphaeria</taxon>
    </lineage>
</organism>
<sequence length="1343" mass="146119">MSGESVEVFTEKNFQGEKLGPVSASRMFVYQDQWNDKISSIKINSGTWRFFPDTDFRGSFLELDPGEYSELPDSATWDNKISSFAPVKPATRELIDWTDRTEYVIGASDTSVAVSNDDIVVSSVSDNYNVYYTIGKLNRDTKTIEGFDEAPSNFEIGEGQEPDVAISDDGRVVISMYEDEGNNLDLYYRVGIVNEAQTAIDWGDSYFYDTGDKPSIALSSDGKTAVAVAQWREKSKDDYGLYYSVGTVNETTKTIDWEDDQKFGRGIYPDIAMDDNWNVVLVDEGQTKDTIGDLYYQVGKVNPNQKFITWYEDTQYTKGYDPAIAMTDDGSEIIVGASETGNYFNKLEFPPVGTLVGTGGRLAASRSIQFLPTIYGSGDYFDDLDLTEDGRYAIGVVWLKENNNKYSVAYRIGENAKTDLSDFVNKYYDIAKELPTDYGATGGNKDLIIVGDSEEESYIFGGEGNDQISERDYDSNKLYYSFQTINDGESDDQMFGYDGDDYIDGGKGTDTINGGNGFDVIATGKIDGNNDVLRGDEEKGERYNDVFMIFAPDAETTSEAPGALEITEVVLDFAEVAAEVATEAIEEVSPYFAIAVKSVQAIIGLVNLFTGKGKEPTPPVWADMTVIQDFGVEDALVLGVGDFHSENQSVTYNDLGIYGVPATKFYDDTKSSERPQVLLENFQLESDEGWAVVKQAAGSNESDANFFQIYVKEGYENKIGQGSAQNSYIEGATVFRDENENGKLDKNEPSTKTDEDGYYDHSKLETDTKEGTIVSLGGKYILDNESYQLVLTAPKEFKHISPLSTLFTAISAEGITQEQLAEHFGIALHPNILDDDHIQSFISSYKTDDENSDLLEEKALINQEIGHLMAVGVEYLVKEGLAATVAEGGAMVIDALANIIKNAIEQDEPFSLRSEEDLEKVAIFIGLAPSEAPKVVEEYLAKDMELHMANILSTFDPENDEETEVIYGEDEGDEIKLDSSANQNQIVHGNGGNDVIDVTESQPEYNNTVKGDSGADQIIGGNADKLMGGTGKDTIDASRGGGSNKLYGQEGADVIVGGEGTEDTLDGGPGKDELYAGSGNTLTGNEDQDAFWLAIDKLPEEINTVTDWTPGEDVIGLKGIVINGRPLEFSDLVFTEVEGNTELGINDGEKVQPLATFLYISAEELNNPDNFVIPTPPMERIFGTTEADVIQVQNSQAQQLVFAGDGDDFVDATSANAAVPNIIYGGNGNDIITAGSKDILLGNEGNDAFYITNGGDNILTGGLGAEQFWLATAEYPAAMNQITDFEVGVDVLGIGGLGLEFADLTLTQADKNTIISIGSNGLKLASLVGIAPEQISADNFVFV</sequence>
<dbReference type="GO" id="GO:0005576">
    <property type="term" value="C:extracellular region"/>
    <property type="evidence" value="ECO:0007669"/>
    <property type="project" value="UniProtKB-SubCell"/>
</dbReference>
<dbReference type="Pfam" id="PF00353">
    <property type="entry name" value="HemolysinCabind"/>
    <property type="match status" value="5"/>
</dbReference>
<dbReference type="Proteomes" id="UP000767446">
    <property type="component" value="Unassembled WGS sequence"/>
</dbReference>